<organism evidence="11 12">
    <name type="scientific">Nyctereutes procyonoides</name>
    <name type="common">Raccoon dog</name>
    <name type="synonym">Canis procyonoides</name>
    <dbReference type="NCBI Taxonomy" id="34880"/>
    <lineage>
        <taxon>Eukaryota</taxon>
        <taxon>Metazoa</taxon>
        <taxon>Chordata</taxon>
        <taxon>Craniata</taxon>
        <taxon>Vertebrata</taxon>
        <taxon>Euteleostomi</taxon>
        <taxon>Mammalia</taxon>
        <taxon>Eutheria</taxon>
        <taxon>Laurasiatheria</taxon>
        <taxon>Carnivora</taxon>
        <taxon>Caniformia</taxon>
        <taxon>Canidae</taxon>
        <taxon>Nyctereutes</taxon>
    </lineage>
</organism>
<comment type="function">
    <text evidence="10">Involved in the biosynthesis of tetrahydrobiopterin, an essential cofactor of aromatic amino acid hydroxylases. Catalyzes the transformation of 7,8-dihydroneopterin triphosphate into 6-pyruvoyl tetrahydropterin.</text>
</comment>
<dbReference type="PROSITE" id="PS00988">
    <property type="entry name" value="PTPS_2"/>
    <property type="match status" value="1"/>
</dbReference>
<gene>
    <name evidence="11" type="ORF">NYPRO_LOCUS26277</name>
</gene>
<reference evidence="11" key="1">
    <citation type="submission" date="2020-12" db="EMBL/GenBank/DDBJ databases">
        <authorList>
            <consortium name="Molecular Ecology Group"/>
        </authorList>
    </citation>
    <scope>NUCLEOTIDE SEQUENCE</scope>
    <source>
        <strain evidence="11">TBG_1078</strain>
    </source>
</reference>
<comment type="cofactor">
    <cofactor evidence="1">
        <name>Zn(2+)</name>
        <dbReference type="ChEBI" id="CHEBI:29105"/>
    </cofactor>
</comment>
<accession>A0A811ZY10</accession>
<protein>
    <recommendedName>
        <fullName evidence="5">6-pyruvoyl tetrahydrobiopterin synthase</fullName>
        <ecNumber evidence="4">4.2.3.12</ecNumber>
    </recommendedName>
</protein>
<evidence type="ECO:0000313" key="12">
    <source>
        <dbReference type="Proteomes" id="UP000645828"/>
    </source>
</evidence>
<keyword evidence="12" id="KW-1185">Reference proteome</keyword>
<dbReference type="Proteomes" id="UP000645828">
    <property type="component" value="Unassembled WGS sequence"/>
</dbReference>
<dbReference type="InterPro" id="IPR022469">
    <property type="entry name" value="PTPS_His_AS"/>
</dbReference>
<dbReference type="Pfam" id="PF01242">
    <property type="entry name" value="PTPS"/>
    <property type="match status" value="1"/>
</dbReference>
<dbReference type="GO" id="GO:0005739">
    <property type="term" value="C:mitochondrion"/>
    <property type="evidence" value="ECO:0007669"/>
    <property type="project" value="TreeGrafter"/>
</dbReference>
<evidence type="ECO:0000256" key="7">
    <source>
        <dbReference type="ARBA" id="ARBA00022833"/>
    </source>
</evidence>
<dbReference type="Gene3D" id="3.30.479.10">
    <property type="entry name" value="6-pyruvoyl tetrahydropterin synthase/QueD"/>
    <property type="match status" value="1"/>
</dbReference>
<dbReference type="AlphaFoldDB" id="A0A811ZY10"/>
<dbReference type="InterPro" id="IPR007115">
    <property type="entry name" value="6-PTP_synth/QueD"/>
</dbReference>
<evidence type="ECO:0000256" key="2">
    <source>
        <dbReference type="ARBA" id="ARBA00005126"/>
    </source>
</evidence>
<sequence length="92" mass="10578">MSMEGGRHRDKFLTNEVNLKLFGKFKNPNGPGVLKPLDHKNLDLDVPYFTVVITLRNVAVCIWENLQKFLPLGVLYKVKVYETENNIVVYKG</sequence>
<keyword evidence="6" id="KW-0479">Metal-binding</keyword>
<evidence type="ECO:0000256" key="10">
    <source>
        <dbReference type="ARBA" id="ARBA00025266"/>
    </source>
</evidence>
<comment type="similarity">
    <text evidence="3">Belongs to the PTPS family.</text>
</comment>
<comment type="caution">
    <text evidence="11">The sequence shown here is derived from an EMBL/GenBank/DDBJ whole genome shotgun (WGS) entry which is preliminary data.</text>
</comment>
<evidence type="ECO:0000256" key="9">
    <source>
        <dbReference type="ARBA" id="ARBA00023239"/>
    </source>
</evidence>
<comment type="pathway">
    <text evidence="2">Cofactor biosynthesis; tetrahydrobiopterin biosynthesis; tetrahydrobiopterin from 7,8-dihydroneopterin triphosphate: step 1/3.</text>
</comment>
<dbReference type="SUPFAM" id="SSF55620">
    <property type="entry name" value="Tetrahydrobiopterin biosynthesis enzymes-like"/>
    <property type="match status" value="1"/>
</dbReference>
<evidence type="ECO:0000256" key="4">
    <source>
        <dbReference type="ARBA" id="ARBA00013100"/>
    </source>
</evidence>
<dbReference type="GO" id="GO:0003874">
    <property type="term" value="F:6-pyruvoyltetrahydropterin synthase activity"/>
    <property type="evidence" value="ECO:0007669"/>
    <property type="project" value="UniProtKB-EC"/>
</dbReference>
<name>A0A811ZY10_NYCPR</name>
<evidence type="ECO:0000313" key="11">
    <source>
        <dbReference type="EMBL" id="CAD7693485.1"/>
    </source>
</evidence>
<dbReference type="GO" id="GO:0046872">
    <property type="term" value="F:metal ion binding"/>
    <property type="evidence" value="ECO:0007669"/>
    <property type="project" value="UniProtKB-KW"/>
</dbReference>
<dbReference type="PANTHER" id="PTHR12589">
    <property type="entry name" value="PYRUVOYL TETRAHYDROBIOPTERIN SYNTHASE"/>
    <property type="match status" value="1"/>
</dbReference>
<proteinExistence type="inferred from homology"/>
<evidence type="ECO:0000256" key="1">
    <source>
        <dbReference type="ARBA" id="ARBA00001947"/>
    </source>
</evidence>
<dbReference type="PANTHER" id="PTHR12589:SF7">
    <property type="entry name" value="6-PYRUVOYL TETRAHYDROBIOPTERIN SYNTHASE"/>
    <property type="match status" value="1"/>
</dbReference>
<keyword evidence="9" id="KW-0456">Lyase</keyword>
<evidence type="ECO:0000256" key="8">
    <source>
        <dbReference type="ARBA" id="ARBA00023007"/>
    </source>
</evidence>
<dbReference type="UniPathway" id="UPA00849">
    <property type="reaction ID" value="UER00819"/>
</dbReference>
<dbReference type="EMBL" id="CAJHUB010000782">
    <property type="protein sequence ID" value="CAD7693485.1"/>
    <property type="molecule type" value="Genomic_DNA"/>
</dbReference>
<dbReference type="EC" id="4.2.3.12" evidence="4"/>
<evidence type="ECO:0000256" key="5">
    <source>
        <dbReference type="ARBA" id="ARBA00015587"/>
    </source>
</evidence>
<evidence type="ECO:0000256" key="3">
    <source>
        <dbReference type="ARBA" id="ARBA00009164"/>
    </source>
</evidence>
<evidence type="ECO:0000256" key="6">
    <source>
        <dbReference type="ARBA" id="ARBA00022723"/>
    </source>
</evidence>
<dbReference type="GO" id="GO:0006729">
    <property type="term" value="P:tetrahydrobiopterin biosynthetic process"/>
    <property type="evidence" value="ECO:0007669"/>
    <property type="project" value="UniProtKB-UniPathway"/>
</dbReference>
<keyword evidence="7" id="KW-0862">Zinc</keyword>
<keyword evidence="8" id="KW-0783">Tetrahydrobiopterin biosynthesis</keyword>
<dbReference type="InterPro" id="IPR038418">
    <property type="entry name" value="6-PTP_synth/QueD_sf"/>
</dbReference>